<gene>
    <name evidence="1" type="ORF">SDC9_55368</name>
</gene>
<dbReference type="AlphaFoldDB" id="A0A644WYZ8"/>
<dbReference type="EMBL" id="VSSQ01001523">
    <property type="protein sequence ID" value="MPM09052.1"/>
    <property type="molecule type" value="Genomic_DNA"/>
</dbReference>
<reference evidence="1" key="1">
    <citation type="submission" date="2019-08" db="EMBL/GenBank/DDBJ databases">
        <authorList>
            <person name="Kucharzyk K."/>
            <person name="Murdoch R.W."/>
            <person name="Higgins S."/>
            <person name="Loffler F."/>
        </authorList>
    </citation>
    <scope>NUCLEOTIDE SEQUENCE</scope>
</reference>
<sequence length="346" mass="39558">MKNDDKTTSSESLILKNAISSLRIGLEDYISSSTDQDRKLSSVRNIYASLLLFLKAGLCHYSPDGSNDVLIKAKILPVRNKDTGISFIGTEKNTVDVKGIRDRYNSLGINLKWDPLEKIQKERNNIEHFYSSTPIETIQALVCEASKFILEILKEVFETDPSSMLGEVWNKMIAIKNIYEPIKKDCNESLDMLSKIISFNPETISLLKELRCHECNSPLLYFDTESEISRDGTMYTEYLDSLDLACYSCHATEPVYEALERYADDQYEISIDEARAGFGSVIKECPNCEHETFIDTYDVNKCILCGYEKDYDRCNVCERLLSLEEQELDGLCFDCEYAFSKLEDED</sequence>
<proteinExistence type="predicted"/>
<name>A0A644WYZ8_9ZZZZ</name>
<accession>A0A644WYZ8</accession>
<organism evidence="1">
    <name type="scientific">bioreactor metagenome</name>
    <dbReference type="NCBI Taxonomy" id="1076179"/>
    <lineage>
        <taxon>unclassified sequences</taxon>
        <taxon>metagenomes</taxon>
        <taxon>ecological metagenomes</taxon>
    </lineage>
</organism>
<protein>
    <submittedName>
        <fullName evidence="1">Uncharacterized protein</fullName>
    </submittedName>
</protein>
<evidence type="ECO:0000313" key="1">
    <source>
        <dbReference type="EMBL" id="MPM09052.1"/>
    </source>
</evidence>
<comment type="caution">
    <text evidence="1">The sequence shown here is derived from an EMBL/GenBank/DDBJ whole genome shotgun (WGS) entry which is preliminary data.</text>
</comment>